<dbReference type="RefSeq" id="WP_159751567.1">
    <property type="nucleotide sequence ID" value="NZ_WUQX01000001.1"/>
</dbReference>
<dbReference type="PANTHER" id="PTHR24220">
    <property type="entry name" value="IMPORT ATP-BINDING PROTEIN"/>
    <property type="match status" value="1"/>
</dbReference>
<evidence type="ECO:0000256" key="2">
    <source>
        <dbReference type="ARBA" id="ARBA00022741"/>
    </source>
</evidence>
<dbReference type="GO" id="GO:0016887">
    <property type="term" value="F:ATP hydrolysis activity"/>
    <property type="evidence" value="ECO:0007669"/>
    <property type="project" value="InterPro"/>
</dbReference>
<dbReference type="PROSITE" id="PS50893">
    <property type="entry name" value="ABC_TRANSPORTER_2"/>
    <property type="match status" value="1"/>
</dbReference>
<evidence type="ECO:0000313" key="6">
    <source>
        <dbReference type="Proteomes" id="UP000460412"/>
    </source>
</evidence>
<evidence type="ECO:0000259" key="4">
    <source>
        <dbReference type="PROSITE" id="PS50893"/>
    </source>
</evidence>
<dbReference type="InterPro" id="IPR017911">
    <property type="entry name" value="MacB-like_ATP-bd"/>
</dbReference>
<protein>
    <submittedName>
        <fullName evidence="5">ATP-binding cassette domain-containing protein</fullName>
    </submittedName>
</protein>
<keyword evidence="1" id="KW-0813">Transport</keyword>
<keyword evidence="3 5" id="KW-0067">ATP-binding</keyword>
<dbReference type="Proteomes" id="UP000460412">
    <property type="component" value="Unassembled WGS sequence"/>
</dbReference>
<proteinExistence type="predicted"/>
<reference evidence="5 6" key="1">
    <citation type="submission" date="2019-12" db="EMBL/GenBank/DDBJ databases">
        <title>Sporaefaciens musculi gen. nov., sp. nov., a novel bacterium isolated from the caecum of an obese mouse.</title>
        <authorList>
            <person name="Rasmussen T.S."/>
            <person name="Streidl T."/>
            <person name="Hitch T.C.A."/>
            <person name="Wortmann E."/>
            <person name="Deptula P."/>
            <person name="Hansen M."/>
            <person name="Nielsen D.S."/>
            <person name="Clavel T."/>
            <person name="Vogensen F.K."/>
        </authorList>
    </citation>
    <scope>NUCLEOTIDE SEQUENCE [LARGE SCALE GENOMIC DNA]</scope>
    <source>
        <strain evidence="5 6">WCA-9-b2</strain>
    </source>
</reference>
<dbReference type="GO" id="GO:0005524">
    <property type="term" value="F:ATP binding"/>
    <property type="evidence" value="ECO:0007669"/>
    <property type="project" value="UniProtKB-KW"/>
</dbReference>
<evidence type="ECO:0000313" key="5">
    <source>
        <dbReference type="EMBL" id="MXP76430.1"/>
    </source>
</evidence>
<dbReference type="CDD" id="cd03255">
    <property type="entry name" value="ABC_MJ0796_LolCDE_FtsE"/>
    <property type="match status" value="1"/>
</dbReference>
<keyword evidence="6" id="KW-1185">Reference proteome</keyword>
<feature type="domain" description="ABC transporter" evidence="4">
    <location>
        <begin position="5"/>
        <end position="262"/>
    </location>
</feature>
<dbReference type="SUPFAM" id="SSF52540">
    <property type="entry name" value="P-loop containing nucleoside triphosphate hydrolases"/>
    <property type="match status" value="1"/>
</dbReference>
<evidence type="ECO:0000256" key="3">
    <source>
        <dbReference type="ARBA" id="ARBA00022840"/>
    </source>
</evidence>
<comment type="caution">
    <text evidence="5">The sequence shown here is derived from an EMBL/GenBank/DDBJ whole genome shotgun (WGS) entry which is preliminary data.</text>
</comment>
<dbReference type="SMART" id="SM00382">
    <property type="entry name" value="AAA"/>
    <property type="match status" value="1"/>
</dbReference>
<organism evidence="5 6">
    <name type="scientific">Sporofaciens musculi</name>
    <dbReference type="NCBI Taxonomy" id="2681861"/>
    <lineage>
        <taxon>Bacteria</taxon>
        <taxon>Bacillati</taxon>
        <taxon>Bacillota</taxon>
        <taxon>Clostridia</taxon>
        <taxon>Lachnospirales</taxon>
        <taxon>Lachnospiraceae</taxon>
        <taxon>Sporofaciens</taxon>
    </lineage>
</organism>
<gene>
    <name evidence="5" type="ORF">GN277_13805</name>
</gene>
<dbReference type="PROSITE" id="PS00211">
    <property type="entry name" value="ABC_TRANSPORTER_1"/>
    <property type="match status" value="1"/>
</dbReference>
<dbReference type="InterPro" id="IPR015854">
    <property type="entry name" value="ABC_transpr_LolD-like"/>
</dbReference>
<dbReference type="InterPro" id="IPR003439">
    <property type="entry name" value="ABC_transporter-like_ATP-bd"/>
</dbReference>
<dbReference type="InterPro" id="IPR027417">
    <property type="entry name" value="P-loop_NTPase"/>
</dbReference>
<dbReference type="Gene3D" id="3.40.50.300">
    <property type="entry name" value="P-loop containing nucleotide triphosphate hydrolases"/>
    <property type="match status" value="1"/>
</dbReference>
<sequence length="275" mass="31098">MEKLLEIKNLTKKYYEGTTENRVVDNVSMEVKKGEFVVIMGASGSGKTSLLHLIAGIDTCDEGTVKYSICPEGEGFGHMGEKAKALFRRTNIGIVFQQQCLIPDLTVYENIMLPMMLVRRPTGEKSHVGHGRGQDFRASRKETIFNLCSQFGLKEHVSKYPSQLSGGQQQRAAILRSVINKPPILLCDEPTGSLNSAQTELVMDLLNELNRQGQTIILVTHDMKVAIRGERVVYIEDGRVEGELKFEKNEYEETEQERRNDREQKLMSFLGKRGW</sequence>
<dbReference type="AlphaFoldDB" id="A0A7X3MHM7"/>
<dbReference type="Pfam" id="PF00005">
    <property type="entry name" value="ABC_tran"/>
    <property type="match status" value="1"/>
</dbReference>
<dbReference type="GO" id="GO:0005886">
    <property type="term" value="C:plasma membrane"/>
    <property type="evidence" value="ECO:0007669"/>
    <property type="project" value="TreeGrafter"/>
</dbReference>
<evidence type="ECO:0000256" key="1">
    <source>
        <dbReference type="ARBA" id="ARBA00022448"/>
    </source>
</evidence>
<dbReference type="InterPro" id="IPR017871">
    <property type="entry name" value="ABC_transporter-like_CS"/>
</dbReference>
<accession>A0A7X3MHM7</accession>
<keyword evidence="2" id="KW-0547">Nucleotide-binding</keyword>
<dbReference type="GO" id="GO:0022857">
    <property type="term" value="F:transmembrane transporter activity"/>
    <property type="evidence" value="ECO:0007669"/>
    <property type="project" value="TreeGrafter"/>
</dbReference>
<dbReference type="EMBL" id="WUQX01000001">
    <property type="protein sequence ID" value="MXP76430.1"/>
    <property type="molecule type" value="Genomic_DNA"/>
</dbReference>
<dbReference type="InterPro" id="IPR003593">
    <property type="entry name" value="AAA+_ATPase"/>
</dbReference>
<name>A0A7X3MHM7_9FIRM</name>